<proteinExistence type="predicted"/>
<accession>A0A0J7KGY3</accession>
<dbReference type="InterPro" id="IPR055259">
    <property type="entry name" value="YkvP/CgeB_Glyco_trans-like"/>
</dbReference>
<dbReference type="PaxDb" id="67767-A0A0J7KGY3"/>
<protein>
    <recommendedName>
        <fullName evidence="1">Spore protein YkvP/CgeB glycosyl transferase-like domain-containing protein</fullName>
    </recommendedName>
</protein>
<dbReference type="EMBL" id="LBMM01007726">
    <property type="protein sequence ID" value="KMQ89481.1"/>
    <property type="molecule type" value="Genomic_DNA"/>
</dbReference>
<reference evidence="2 3" key="1">
    <citation type="submission" date="2015-04" db="EMBL/GenBank/DDBJ databases">
        <title>Lasius niger genome sequencing.</title>
        <authorList>
            <person name="Konorov E.A."/>
            <person name="Nikitin M.A."/>
            <person name="Kirill M.V."/>
            <person name="Chang P."/>
        </authorList>
    </citation>
    <scope>NUCLEOTIDE SEQUENCE [LARGE SCALE GENOMIC DNA]</scope>
    <source>
        <tissue evidence="2">Whole</tissue>
    </source>
</reference>
<feature type="domain" description="Spore protein YkvP/CgeB glycosyl transferase-like" evidence="1">
    <location>
        <begin position="109"/>
        <end position="236"/>
    </location>
</feature>
<evidence type="ECO:0000259" key="1">
    <source>
        <dbReference type="Pfam" id="PF13524"/>
    </source>
</evidence>
<evidence type="ECO:0000313" key="3">
    <source>
        <dbReference type="Proteomes" id="UP000036403"/>
    </source>
</evidence>
<organism evidence="2 3">
    <name type="scientific">Lasius niger</name>
    <name type="common">Black garden ant</name>
    <dbReference type="NCBI Taxonomy" id="67767"/>
    <lineage>
        <taxon>Eukaryota</taxon>
        <taxon>Metazoa</taxon>
        <taxon>Ecdysozoa</taxon>
        <taxon>Arthropoda</taxon>
        <taxon>Hexapoda</taxon>
        <taxon>Insecta</taxon>
        <taxon>Pterygota</taxon>
        <taxon>Neoptera</taxon>
        <taxon>Endopterygota</taxon>
        <taxon>Hymenoptera</taxon>
        <taxon>Apocrita</taxon>
        <taxon>Aculeata</taxon>
        <taxon>Formicoidea</taxon>
        <taxon>Formicidae</taxon>
        <taxon>Formicinae</taxon>
        <taxon>Lasius</taxon>
        <taxon>Lasius</taxon>
    </lineage>
</organism>
<sequence length="255" mass="28960">MKSNHQNLKIAQWSGDALFEGKSIKRLKAHYPFCDATFVSTATSLTKAALEAEERIYFLPNPADPSVETARNFKQEVLGKDIFLSCGHPKDKREIFGQAWEMDHFLYFLLENLPKTVGFSLAGLGGRPYASGHEYAEILRAAGIGLNISRKGNERFYSSDRMSHIVGNGLLCAQERESGFEEIFSEEEMLFFSSKEELIEKLTHYTEHPKQRQKVAKKGWEKYLSLFSGQAVADYLVRASLGILKPEEHPWHLLP</sequence>
<comment type="caution">
    <text evidence="2">The sequence shown here is derived from an EMBL/GenBank/DDBJ whole genome shotgun (WGS) entry which is preliminary data.</text>
</comment>
<name>A0A0J7KGY3_LASNI</name>
<evidence type="ECO:0000313" key="2">
    <source>
        <dbReference type="EMBL" id="KMQ89481.1"/>
    </source>
</evidence>
<gene>
    <name evidence="2" type="ORF">RF55_10889</name>
</gene>
<dbReference type="Pfam" id="PF13524">
    <property type="entry name" value="Glyco_trans_1_2"/>
    <property type="match status" value="1"/>
</dbReference>
<keyword evidence="3" id="KW-1185">Reference proteome</keyword>
<dbReference type="AlphaFoldDB" id="A0A0J7KGY3"/>
<dbReference type="Proteomes" id="UP000036403">
    <property type="component" value="Unassembled WGS sequence"/>
</dbReference>